<sequence length="47" mass="5096">MLFIVAASFVAVGAALVKATAKAERTFNIRLGNSHVNLCGIYFYFVT</sequence>
<name>A0ABS7FJN5_9NEIS</name>
<dbReference type="Proteomes" id="UP000711178">
    <property type="component" value="Unassembled WGS sequence"/>
</dbReference>
<comment type="caution">
    <text evidence="1">The sequence shown here is derived from an EMBL/GenBank/DDBJ whole genome shotgun (WGS) entry which is preliminary data.</text>
</comment>
<dbReference type="EMBL" id="JAHDTB010000039">
    <property type="protein sequence ID" value="MBW8290249.1"/>
    <property type="molecule type" value="Genomic_DNA"/>
</dbReference>
<gene>
    <name evidence="1" type="ORF">KIF53_21655</name>
</gene>
<dbReference type="RefSeq" id="WP_155294760.1">
    <property type="nucleotide sequence ID" value="NZ_CP142381.1"/>
</dbReference>
<protein>
    <submittedName>
        <fullName evidence="1">Uncharacterized protein</fullName>
    </submittedName>
</protein>
<organism evidence="1 2">
    <name type="scientific">Chromobacterium subtsugae</name>
    <dbReference type="NCBI Taxonomy" id="251747"/>
    <lineage>
        <taxon>Bacteria</taxon>
        <taxon>Pseudomonadati</taxon>
        <taxon>Pseudomonadota</taxon>
        <taxon>Betaproteobacteria</taxon>
        <taxon>Neisseriales</taxon>
        <taxon>Chromobacteriaceae</taxon>
        <taxon>Chromobacterium</taxon>
    </lineage>
</organism>
<evidence type="ECO:0000313" key="1">
    <source>
        <dbReference type="EMBL" id="MBW8290249.1"/>
    </source>
</evidence>
<reference evidence="1 2" key="1">
    <citation type="submission" date="2021-05" db="EMBL/GenBank/DDBJ databases">
        <title>Draft Whole Genome Sequencing Of Biosensor Chromobacterium violaceum Strain CV026 Reveals A Regulatory RNA In Chromobacterium violaceum Phenotype Regulatory Network.</title>
        <authorList>
            <person name="Hong K.W."/>
            <person name="Chan K.G."/>
            <person name="Chang C.-Y."/>
        </authorList>
    </citation>
    <scope>NUCLEOTIDE SEQUENCE [LARGE SCALE GENOMIC DNA]</scope>
    <source>
        <strain evidence="1 2">ATCC 31532</strain>
    </source>
</reference>
<dbReference type="GeneID" id="89685871"/>
<evidence type="ECO:0000313" key="2">
    <source>
        <dbReference type="Proteomes" id="UP000711178"/>
    </source>
</evidence>
<keyword evidence="2" id="KW-1185">Reference proteome</keyword>
<proteinExistence type="predicted"/>
<accession>A0ABS7FJN5</accession>